<evidence type="ECO:0000313" key="1">
    <source>
        <dbReference type="EMBL" id="KAI9908520.1"/>
    </source>
</evidence>
<protein>
    <submittedName>
        <fullName evidence="1">Uncharacterized protein</fullName>
    </submittedName>
</protein>
<reference evidence="1 2" key="1">
    <citation type="journal article" date="2022" name="bioRxiv">
        <title>The genome of the oomycete Peronosclerospora sorghi, a cosmopolitan pathogen of maize and sorghum, is inflated with dispersed pseudogenes.</title>
        <authorList>
            <person name="Fletcher K."/>
            <person name="Martin F."/>
            <person name="Isakeit T."/>
            <person name="Cavanaugh K."/>
            <person name="Magill C."/>
            <person name="Michelmore R."/>
        </authorList>
    </citation>
    <scope>NUCLEOTIDE SEQUENCE [LARGE SCALE GENOMIC DNA]</scope>
    <source>
        <strain evidence="1">P6</strain>
    </source>
</reference>
<name>A0ACC0VQA8_9STRA</name>
<evidence type="ECO:0000313" key="2">
    <source>
        <dbReference type="Proteomes" id="UP001163321"/>
    </source>
</evidence>
<accession>A0ACC0VQA8</accession>
<comment type="caution">
    <text evidence="1">The sequence shown here is derived from an EMBL/GenBank/DDBJ whole genome shotgun (WGS) entry which is preliminary data.</text>
</comment>
<dbReference type="Proteomes" id="UP001163321">
    <property type="component" value="Chromosome 8"/>
</dbReference>
<organism evidence="1 2">
    <name type="scientific">Peronosclerospora sorghi</name>
    <dbReference type="NCBI Taxonomy" id="230839"/>
    <lineage>
        <taxon>Eukaryota</taxon>
        <taxon>Sar</taxon>
        <taxon>Stramenopiles</taxon>
        <taxon>Oomycota</taxon>
        <taxon>Peronosporomycetes</taxon>
        <taxon>Peronosporales</taxon>
        <taxon>Peronosporaceae</taxon>
        <taxon>Peronosclerospora</taxon>
    </lineage>
</organism>
<proteinExistence type="predicted"/>
<gene>
    <name evidence="1" type="ORF">PsorP6_016352</name>
</gene>
<sequence length="309" mass="35453">MYKHLFLAIVAALVSTSSATLFIYAVSKGSKYSTPRRDGSSRADGASNRMLQVKDEAVEDSHEERVGPPIERYPSRASSSTALHTFNVPPAASTSMHLQMEMDLIRNYPMAVTFMNKFPIDMNEVGLSLQKLREHQDTSMLDNDKLILMAIGNECFQTQALHRPYKSYASPTGQREISKKMDKDLFETWKTLLDNFNYRPMRVFEKMYLLNTVTFSYNLDCTLRDYAYMAMGSEFLTYKQTPRGVPILPSTYLLVRKSENRGVDLFNSELWLEKLRKEPKTESLREEELVEMAIMKAMGEQLNLGRGEK</sequence>
<keyword evidence="2" id="KW-1185">Reference proteome</keyword>
<dbReference type="EMBL" id="CM047587">
    <property type="protein sequence ID" value="KAI9908520.1"/>
    <property type="molecule type" value="Genomic_DNA"/>
</dbReference>